<dbReference type="Proteomes" id="UP000183918">
    <property type="component" value="Unassembled WGS sequence"/>
</dbReference>
<evidence type="ECO:0000259" key="10">
    <source>
        <dbReference type="Pfam" id="PF00251"/>
    </source>
</evidence>
<evidence type="ECO:0000259" key="11">
    <source>
        <dbReference type="Pfam" id="PF08244"/>
    </source>
</evidence>
<evidence type="ECO:0000313" key="13">
    <source>
        <dbReference type="Proteomes" id="UP000183918"/>
    </source>
</evidence>
<comment type="function">
    <text evidence="9">Enables the bacterium to metabolize sucrose as a sole carbon source.</text>
</comment>
<dbReference type="Pfam" id="PF08244">
    <property type="entry name" value="Glyco_hydro_32C"/>
    <property type="match status" value="1"/>
</dbReference>
<dbReference type="Gene3D" id="2.115.10.20">
    <property type="entry name" value="Glycosyl hydrolase domain, family 43"/>
    <property type="match status" value="1"/>
</dbReference>
<evidence type="ECO:0000313" key="12">
    <source>
        <dbReference type="EMBL" id="SDY55911.1"/>
    </source>
</evidence>
<comment type="catalytic activity">
    <reaction evidence="8">
        <text>Hydrolysis of terminal non-reducing beta-D-fructofuranoside residues in beta-D-fructofuranosides.</text>
        <dbReference type="EC" id="3.2.1.26"/>
    </reaction>
</comment>
<dbReference type="Pfam" id="PF00251">
    <property type="entry name" value="Glyco_hydro_32N"/>
    <property type="match status" value="1"/>
</dbReference>
<dbReference type="PANTHER" id="PTHR43101">
    <property type="entry name" value="BETA-FRUCTOSIDASE"/>
    <property type="match status" value="1"/>
</dbReference>
<dbReference type="PANTHER" id="PTHR43101:SF1">
    <property type="entry name" value="BETA-FRUCTOSIDASE"/>
    <property type="match status" value="1"/>
</dbReference>
<evidence type="ECO:0000256" key="3">
    <source>
        <dbReference type="ARBA" id="ARBA00012758"/>
    </source>
</evidence>
<dbReference type="PROSITE" id="PS00609">
    <property type="entry name" value="GLYCOSYL_HYDROL_F32"/>
    <property type="match status" value="1"/>
</dbReference>
<dbReference type="UniPathway" id="UPA00238"/>
<evidence type="ECO:0000256" key="2">
    <source>
        <dbReference type="ARBA" id="ARBA00009902"/>
    </source>
</evidence>
<keyword evidence="6 8" id="KW-0326">Glycosidase</keyword>
<accession>A0A1H3KUW5</accession>
<reference evidence="12 13" key="1">
    <citation type="submission" date="2016-10" db="EMBL/GenBank/DDBJ databases">
        <authorList>
            <person name="de Groot N.N."/>
        </authorList>
    </citation>
    <scope>NUCLEOTIDE SEQUENCE [LARGE SCALE GENOMIC DNA]</scope>
    <source>
        <strain evidence="12 13">DSM 14045</strain>
    </source>
</reference>
<dbReference type="InterPro" id="IPR018053">
    <property type="entry name" value="Glyco_hydro_32_AS"/>
</dbReference>
<keyword evidence="9" id="KW-0119">Carbohydrate metabolism</keyword>
<evidence type="ECO:0000256" key="6">
    <source>
        <dbReference type="ARBA" id="ARBA00023295"/>
    </source>
</evidence>
<feature type="domain" description="Glycosyl hydrolase family 32 C-terminal" evidence="11">
    <location>
        <begin position="341"/>
        <end position="484"/>
    </location>
</feature>
<keyword evidence="5 8" id="KW-0378">Hydrolase</keyword>
<comment type="pathway">
    <text evidence="1 9">Glycan biosynthesis; sucrose metabolism.</text>
</comment>
<dbReference type="InterPro" id="IPR013148">
    <property type="entry name" value="Glyco_hydro_32_N"/>
</dbReference>
<dbReference type="GO" id="GO:0004564">
    <property type="term" value="F:beta-fructofuranosidase activity"/>
    <property type="evidence" value="ECO:0007669"/>
    <property type="project" value="UniProtKB-EC"/>
</dbReference>
<dbReference type="STRING" id="1122142.SAMN02910414_01826"/>
<comment type="subcellular location">
    <subcellularLocation>
        <location evidence="9">Cytoplasm</location>
    </subcellularLocation>
</comment>
<dbReference type="RefSeq" id="WP_074718273.1">
    <property type="nucleotide sequence ID" value="NZ_FNPG01000022.1"/>
</dbReference>
<feature type="domain" description="Glycosyl hydrolase family 32 N-terminal" evidence="10">
    <location>
        <begin position="27"/>
        <end position="338"/>
    </location>
</feature>
<dbReference type="InterPro" id="IPR051214">
    <property type="entry name" value="GH32_Enzymes"/>
</dbReference>
<evidence type="ECO:0000256" key="4">
    <source>
        <dbReference type="ARBA" id="ARBA00019623"/>
    </source>
</evidence>
<dbReference type="AlphaFoldDB" id="A0A1H3KUW5"/>
<protein>
    <recommendedName>
        <fullName evidence="4 8">Sucrose-6-phosphate hydrolase</fullName>
        <ecNumber evidence="3 8">3.2.1.26</ecNumber>
    </recommendedName>
    <alternativeName>
        <fullName evidence="7 9">Invertase</fullName>
    </alternativeName>
</protein>
<dbReference type="EMBL" id="FNPG01000022">
    <property type="protein sequence ID" value="SDY55911.1"/>
    <property type="molecule type" value="Genomic_DNA"/>
</dbReference>
<evidence type="ECO:0000256" key="9">
    <source>
        <dbReference type="RuleBase" id="RU365015"/>
    </source>
</evidence>
<dbReference type="GO" id="GO:0005985">
    <property type="term" value="P:sucrose metabolic process"/>
    <property type="evidence" value="ECO:0007669"/>
    <property type="project" value="UniProtKB-UniPathway"/>
</dbReference>
<dbReference type="NCBIfam" id="TIGR01322">
    <property type="entry name" value="scrB_fam"/>
    <property type="match status" value="1"/>
</dbReference>
<dbReference type="OrthoDB" id="9759709at2"/>
<dbReference type="InterPro" id="IPR001362">
    <property type="entry name" value="Glyco_hydro_32"/>
</dbReference>
<dbReference type="CDD" id="cd08996">
    <property type="entry name" value="GH32_FFase"/>
    <property type="match status" value="1"/>
</dbReference>
<organism evidence="12 13">
    <name type="scientific">Lachnobacterium bovis DSM 14045</name>
    <dbReference type="NCBI Taxonomy" id="1122142"/>
    <lineage>
        <taxon>Bacteria</taxon>
        <taxon>Bacillati</taxon>
        <taxon>Bacillota</taxon>
        <taxon>Clostridia</taxon>
        <taxon>Lachnospirales</taxon>
        <taxon>Lachnospiraceae</taxon>
        <taxon>Lachnobacterium</taxon>
    </lineage>
</organism>
<gene>
    <name evidence="12" type="ORF">SAMN02910414_01826</name>
</gene>
<evidence type="ECO:0000256" key="1">
    <source>
        <dbReference type="ARBA" id="ARBA00004914"/>
    </source>
</evidence>
<dbReference type="InterPro" id="IPR006232">
    <property type="entry name" value="Suc6P_hydrolase"/>
</dbReference>
<dbReference type="SMART" id="SM00640">
    <property type="entry name" value="Glyco_32"/>
    <property type="match status" value="1"/>
</dbReference>
<dbReference type="InterPro" id="IPR013320">
    <property type="entry name" value="ConA-like_dom_sf"/>
</dbReference>
<dbReference type="SUPFAM" id="SSF75005">
    <property type="entry name" value="Arabinanase/levansucrase/invertase"/>
    <property type="match status" value="1"/>
</dbReference>
<sequence length="504" mass="58598">MTKKLEKARRYEKKYSKEINEERPNFHLTPYVGWMNDPNGFSRYKGEYHLFYQYHPYDTNWGPMHWGHAVSKDLLHWKYLPVALSGDKPYDKDGVFSGSAIELEDGRHLLMYTGVKVKQLKKAKYPQVRQMQCVAIGDGIEYEKYENNPVIDETKLPKGASKVDFRDPKIIKTKEGTYLSYMGSRDEQDSGQILVYESKNALDWKFKSVLIKNNGRLGTMWECPDVFELDGYDVLLASPQDVTANQFEGLCGNVPLAAVGHIDKATQTMHDEVFQVADYGMDFYAHQTVLAEDGRRIMIGWMQNWDSCSNRMPKQKWYGQMTLPRELHIKDGQLQQSPIKELENYRTNKVKVDNYILNGKDEKIDGISGRIIDATFRIPISDNEKFTKFEIKFAANEEKSRYCSIVYRRNENQLTLDRLYSGTQRALMHQRSCSLENDAEELKLRLILDKYSAELFINDGKKVMSMSFYTEQEADNIYFTSDADVALTVEKYDFKHLESESVQF</sequence>
<name>A0A1H3KUW5_9FIRM</name>
<dbReference type="InterPro" id="IPR013189">
    <property type="entry name" value="Glyco_hydro_32_C"/>
</dbReference>
<dbReference type="InterPro" id="IPR023296">
    <property type="entry name" value="Glyco_hydro_beta-prop_sf"/>
</dbReference>
<comment type="similarity">
    <text evidence="2 8">Belongs to the glycosyl hydrolase 32 family.</text>
</comment>
<dbReference type="Gene3D" id="2.60.120.560">
    <property type="entry name" value="Exo-inulinase, domain 1"/>
    <property type="match status" value="1"/>
</dbReference>
<keyword evidence="13" id="KW-1185">Reference proteome</keyword>
<keyword evidence="9" id="KW-0963">Cytoplasm</keyword>
<evidence type="ECO:0000256" key="5">
    <source>
        <dbReference type="ARBA" id="ARBA00022801"/>
    </source>
</evidence>
<evidence type="ECO:0000256" key="7">
    <source>
        <dbReference type="ARBA" id="ARBA00033367"/>
    </source>
</evidence>
<dbReference type="SUPFAM" id="SSF49899">
    <property type="entry name" value="Concanavalin A-like lectins/glucanases"/>
    <property type="match status" value="1"/>
</dbReference>
<dbReference type="EC" id="3.2.1.26" evidence="3 8"/>
<proteinExistence type="inferred from homology"/>
<dbReference type="GO" id="GO:0005737">
    <property type="term" value="C:cytoplasm"/>
    <property type="evidence" value="ECO:0007669"/>
    <property type="project" value="UniProtKB-SubCell"/>
</dbReference>
<evidence type="ECO:0000256" key="8">
    <source>
        <dbReference type="RuleBase" id="RU362110"/>
    </source>
</evidence>